<feature type="non-terminal residue" evidence="1">
    <location>
        <position position="1"/>
    </location>
</feature>
<accession>A0AAV1ZAE6</accession>
<sequence>RLSTEGIKSRGGGVLLALNKSFTATILDVPCLDLEAIWISVRLNYKSNLLLCVVYFPPSRHVENAKYT</sequence>
<protein>
    <submittedName>
        <fullName evidence="1">Uncharacterized protein</fullName>
    </submittedName>
</protein>
<gene>
    <name evidence="1" type="ORF">LARSCL_LOCUS3584</name>
</gene>
<evidence type="ECO:0000313" key="2">
    <source>
        <dbReference type="Proteomes" id="UP001497382"/>
    </source>
</evidence>
<reference evidence="1 2" key="1">
    <citation type="submission" date="2024-04" db="EMBL/GenBank/DDBJ databases">
        <authorList>
            <person name="Rising A."/>
            <person name="Reimegard J."/>
            <person name="Sonavane S."/>
            <person name="Akerstrom W."/>
            <person name="Nylinder S."/>
            <person name="Hedman E."/>
            <person name="Kallberg Y."/>
        </authorList>
    </citation>
    <scope>NUCLEOTIDE SEQUENCE [LARGE SCALE GENOMIC DNA]</scope>
</reference>
<dbReference type="EMBL" id="CAXIEN010000027">
    <property type="protein sequence ID" value="CAL1267291.1"/>
    <property type="molecule type" value="Genomic_DNA"/>
</dbReference>
<proteinExistence type="predicted"/>
<dbReference type="AlphaFoldDB" id="A0AAV1ZAE6"/>
<comment type="caution">
    <text evidence="1">The sequence shown here is derived from an EMBL/GenBank/DDBJ whole genome shotgun (WGS) entry which is preliminary data.</text>
</comment>
<organism evidence="1 2">
    <name type="scientific">Larinioides sclopetarius</name>
    <dbReference type="NCBI Taxonomy" id="280406"/>
    <lineage>
        <taxon>Eukaryota</taxon>
        <taxon>Metazoa</taxon>
        <taxon>Ecdysozoa</taxon>
        <taxon>Arthropoda</taxon>
        <taxon>Chelicerata</taxon>
        <taxon>Arachnida</taxon>
        <taxon>Araneae</taxon>
        <taxon>Araneomorphae</taxon>
        <taxon>Entelegynae</taxon>
        <taxon>Araneoidea</taxon>
        <taxon>Araneidae</taxon>
        <taxon>Larinioides</taxon>
    </lineage>
</organism>
<dbReference type="Proteomes" id="UP001497382">
    <property type="component" value="Unassembled WGS sequence"/>
</dbReference>
<keyword evidence="2" id="KW-1185">Reference proteome</keyword>
<evidence type="ECO:0000313" key="1">
    <source>
        <dbReference type="EMBL" id="CAL1267291.1"/>
    </source>
</evidence>
<name>A0AAV1ZAE6_9ARAC</name>